<organism evidence="1 2">
    <name type="scientific">Dyella solisilvae</name>
    <dbReference type="NCBI Taxonomy" id="1920168"/>
    <lineage>
        <taxon>Bacteria</taxon>
        <taxon>Pseudomonadati</taxon>
        <taxon>Pseudomonadota</taxon>
        <taxon>Gammaproteobacteria</taxon>
        <taxon>Lysobacterales</taxon>
        <taxon>Rhodanobacteraceae</taxon>
        <taxon>Dyella</taxon>
    </lineage>
</organism>
<proteinExistence type="predicted"/>
<evidence type="ECO:0000313" key="1">
    <source>
        <dbReference type="EMBL" id="RDI99340.1"/>
    </source>
</evidence>
<sequence length="167" mass="17973">MEEDELARAEQWVSEWHTRAKAEGWPDSATIAQALGPDSVDLAAQRAAGQLLGVWFKHERCFRYPPWQFLDGQIHPHLSELLESLAGNPAMTPAADPGGWIRLVWLDSPRLSLSDLALAEGAASDGVAADEGTLSDEGRTPAEVFVFDALAVVALARADAIWVSTGA</sequence>
<accession>A0A370KBB5</accession>
<evidence type="ECO:0000313" key="2">
    <source>
        <dbReference type="Proteomes" id="UP000254711"/>
    </source>
</evidence>
<reference evidence="1 2" key="1">
    <citation type="submission" date="2018-07" db="EMBL/GenBank/DDBJ databases">
        <title>Dyella solisilvae sp. nov., isolated from the pine and broad-leaved mixed forest soil.</title>
        <authorList>
            <person name="Gao Z."/>
            <person name="Qiu L."/>
        </authorList>
    </citation>
    <scope>NUCLEOTIDE SEQUENCE [LARGE SCALE GENOMIC DNA]</scope>
    <source>
        <strain evidence="1 2">DHG54</strain>
    </source>
</reference>
<gene>
    <name evidence="1" type="ORF">DVT68_00285</name>
</gene>
<name>A0A370KBB5_9GAMM</name>
<dbReference type="AlphaFoldDB" id="A0A370KBB5"/>
<protein>
    <submittedName>
        <fullName evidence="1">Uncharacterized protein</fullName>
    </submittedName>
</protein>
<dbReference type="Proteomes" id="UP000254711">
    <property type="component" value="Unassembled WGS sequence"/>
</dbReference>
<comment type="caution">
    <text evidence="1">The sequence shown here is derived from an EMBL/GenBank/DDBJ whole genome shotgun (WGS) entry which is preliminary data.</text>
</comment>
<keyword evidence="2" id="KW-1185">Reference proteome</keyword>
<dbReference type="EMBL" id="QQSY01000001">
    <property type="protein sequence ID" value="RDI99340.1"/>
    <property type="molecule type" value="Genomic_DNA"/>
</dbReference>